<accession>A0AAV4DJT5</accession>
<organism evidence="1 2">
    <name type="scientific">Plakobranchus ocellatus</name>
    <dbReference type="NCBI Taxonomy" id="259542"/>
    <lineage>
        <taxon>Eukaryota</taxon>
        <taxon>Metazoa</taxon>
        <taxon>Spiralia</taxon>
        <taxon>Lophotrochozoa</taxon>
        <taxon>Mollusca</taxon>
        <taxon>Gastropoda</taxon>
        <taxon>Heterobranchia</taxon>
        <taxon>Euthyneura</taxon>
        <taxon>Panpulmonata</taxon>
        <taxon>Sacoglossa</taxon>
        <taxon>Placobranchoidea</taxon>
        <taxon>Plakobranchidae</taxon>
        <taxon>Plakobranchus</taxon>
    </lineage>
</organism>
<gene>
    <name evidence="1" type="ORF">PoB_007079900</name>
</gene>
<keyword evidence="2" id="KW-1185">Reference proteome</keyword>
<dbReference type="Proteomes" id="UP000735302">
    <property type="component" value="Unassembled WGS sequence"/>
</dbReference>
<name>A0AAV4DJT5_9GAST</name>
<evidence type="ECO:0000313" key="2">
    <source>
        <dbReference type="Proteomes" id="UP000735302"/>
    </source>
</evidence>
<protein>
    <submittedName>
        <fullName evidence="1">Uncharacterized protein</fullName>
    </submittedName>
</protein>
<evidence type="ECO:0000313" key="1">
    <source>
        <dbReference type="EMBL" id="GFO44294.1"/>
    </source>
</evidence>
<dbReference type="AlphaFoldDB" id="A0AAV4DJT5"/>
<comment type="caution">
    <text evidence="1">The sequence shown here is derived from an EMBL/GenBank/DDBJ whole genome shotgun (WGS) entry which is preliminary data.</text>
</comment>
<proteinExistence type="predicted"/>
<dbReference type="EMBL" id="BLXT01007949">
    <property type="protein sequence ID" value="GFO44294.1"/>
    <property type="molecule type" value="Genomic_DNA"/>
</dbReference>
<sequence>MILLGARKLNTVCHRDSPLKRCDDGDEPSVSRASDSCLSSPLGSWISKHTQIVLLPHQALILRFGRRAALA</sequence>
<reference evidence="1 2" key="1">
    <citation type="journal article" date="2021" name="Elife">
        <title>Chloroplast acquisition without the gene transfer in kleptoplastic sea slugs, Plakobranchus ocellatus.</title>
        <authorList>
            <person name="Maeda T."/>
            <person name="Takahashi S."/>
            <person name="Yoshida T."/>
            <person name="Shimamura S."/>
            <person name="Takaki Y."/>
            <person name="Nagai Y."/>
            <person name="Toyoda A."/>
            <person name="Suzuki Y."/>
            <person name="Arimoto A."/>
            <person name="Ishii H."/>
            <person name="Satoh N."/>
            <person name="Nishiyama T."/>
            <person name="Hasebe M."/>
            <person name="Maruyama T."/>
            <person name="Minagawa J."/>
            <person name="Obokata J."/>
            <person name="Shigenobu S."/>
        </authorList>
    </citation>
    <scope>NUCLEOTIDE SEQUENCE [LARGE SCALE GENOMIC DNA]</scope>
</reference>